<evidence type="ECO:0000256" key="3">
    <source>
        <dbReference type="ARBA" id="ARBA00023027"/>
    </source>
</evidence>
<dbReference type="PANTHER" id="PTHR43622">
    <property type="entry name" value="3-DEHYDROQUINATE SYNTHASE"/>
    <property type="match status" value="1"/>
</dbReference>
<dbReference type="InterPro" id="IPR030960">
    <property type="entry name" value="DHQS/DOIS_N"/>
</dbReference>
<evidence type="ECO:0000259" key="5">
    <source>
        <dbReference type="Pfam" id="PF24621"/>
    </source>
</evidence>
<dbReference type="Gene3D" id="3.40.50.1970">
    <property type="match status" value="1"/>
</dbReference>
<dbReference type="Pfam" id="PF00480">
    <property type="entry name" value="ROK"/>
    <property type="match status" value="1"/>
</dbReference>
<evidence type="ECO:0000313" key="6">
    <source>
        <dbReference type="EMBL" id="MDQ0686550.1"/>
    </source>
</evidence>
<protein>
    <submittedName>
        <fullName evidence="6">3-dehydroquinate synthetase/predicted NBD/HSP70 family sugar kinase</fullName>
    </submittedName>
</protein>
<dbReference type="SUPFAM" id="SSF56796">
    <property type="entry name" value="Dehydroquinate synthase-like"/>
    <property type="match status" value="1"/>
</dbReference>
<reference evidence="6 7" key="1">
    <citation type="submission" date="2023-07" db="EMBL/GenBank/DDBJ databases">
        <title>Comparative genomics of wheat-associated soil bacteria to identify genetic determinants of phenazine resistance.</title>
        <authorList>
            <person name="Mouncey N."/>
        </authorList>
    </citation>
    <scope>NUCLEOTIDE SEQUENCE [LARGE SCALE GENOMIC DNA]</scope>
    <source>
        <strain evidence="6 7">W4I19-2</strain>
    </source>
</reference>
<keyword evidence="6" id="KW-0808">Transferase</keyword>
<dbReference type="PANTHER" id="PTHR43622:SF3">
    <property type="entry name" value="2-EPI-5-EPI-VALIOLONE SYNTHASE"/>
    <property type="match status" value="1"/>
</dbReference>
<evidence type="ECO:0000256" key="2">
    <source>
        <dbReference type="ARBA" id="ARBA00006479"/>
    </source>
</evidence>
<keyword evidence="3" id="KW-0520">NAD</keyword>
<comment type="cofactor">
    <cofactor evidence="1">
        <name>NAD(+)</name>
        <dbReference type="ChEBI" id="CHEBI:57540"/>
    </cofactor>
</comment>
<comment type="caution">
    <text evidence="6">The sequence shown here is derived from an EMBL/GenBank/DDBJ whole genome shotgun (WGS) entry which is preliminary data.</text>
</comment>
<organism evidence="6 7">
    <name type="scientific">Streptomyces achromogenes</name>
    <dbReference type="NCBI Taxonomy" id="67255"/>
    <lineage>
        <taxon>Bacteria</taxon>
        <taxon>Bacillati</taxon>
        <taxon>Actinomycetota</taxon>
        <taxon>Actinomycetes</taxon>
        <taxon>Kitasatosporales</taxon>
        <taxon>Streptomycetaceae</taxon>
        <taxon>Streptomyces</taxon>
    </lineage>
</organism>
<dbReference type="InterPro" id="IPR043129">
    <property type="entry name" value="ATPase_NBD"/>
</dbReference>
<dbReference type="Pfam" id="PF01761">
    <property type="entry name" value="DHQ_synthase"/>
    <property type="match status" value="1"/>
</dbReference>
<feature type="domain" description="3-dehydroquinate synthase N-terminal" evidence="4">
    <location>
        <begin position="439"/>
        <end position="550"/>
    </location>
</feature>
<dbReference type="Gene3D" id="1.20.1090.10">
    <property type="entry name" value="Dehydroquinate synthase-like - alpha domain"/>
    <property type="match status" value="1"/>
</dbReference>
<name>A0ABU0Q9N4_STRAH</name>
<feature type="domain" description="3-dehydroquinate synthase C-terminal" evidence="5">
    <location>
        <begin position="553"/>
        <end position="691"/>
    </location>
</feature>
<accession>A0ABU0Q9N4</accession>
<proteinExistence type="inferred from homology"/>
<keyword evidence="6" id="KW-0418">Kinase</keyword>
<dbReference type="InterPro" id="IPR050071">
    <property type="entry name" value="Dehydroquinate_synthase"/>
</dbReference>
<dbReference type="Pfam" id="PF24621">
    <property type="entry name" value="DHQS_C"/>
    <property type="match status" value="1"/>
</dbReference>
<gene>
    <name evidence="6" type="ORF">QFZ56_005513</name>
</gene>
<evidence type="ECO:0000259" key="4">
    <source>
        <dbReference type="Pfam" id="PF01761"/>
    </source>
</evidence>
<dbReference type="InterPro" id="IPR000600">
    <property type="entry name" value="ROK"/>
</dbReference>
<dbReference type="Proteomes" id="UP001243364">
    <property type="component" value="Unassembled WGS sequence"/>
</dbReference>
<evidence type="ECO:0000256" key="1">
    <source>
        <dbReference type="ARBA" id="ARBA00001911"/>
    </source>
</evidence>
<dbReference type="Gene3D" id="3.30.420.40">
    <property type="match status" value="2"/>
</dbReference>
<sequence length="737" mass="78034">MDGPAALASPAGFTEHPRQVVLDIGGTWFRSAVRNADGSLSGVTRVPAVNYLNHPGLSQAQLRQRLVDYVLGESHRLGGGSANAPLPVSISVGAAVNGHTGVILGSGPLWGPGSESFDLAKALSAARADVQWSVINDVTALAAYFASRSAYRHAKKISVLTISTGIACRTIEVANRRVPLHPLFGVQGEIGHIPIDFHAAGRVLDLPCDCGGPSHLNAYCSGRGIPRVMARLASALERPQWLDPALLQDPSLWAALLLEGLATSDPAATELLHSVVKPVAQSIVSLLTVDPEVTRIVVTGGVPQSLGHAYQDAVHRTLERLGMYMITDSDPRYFRTTVEFAGVDDSAGLLGAALAAKPLARPSVGHLLSHRTRRMDEQQSVTYDAVLTRGGAARALVRSLASLGAVRPVILADAAVSEIYGPDLVAELDAAGLRPLLRVVPSGESAKNWKALELILQTLESAEVSRRLHPVVALGGGAVLDAVGLAAGLYRRGVPYVRVPTSLVGLIDAGVGAKVAVNEFGHKNRLGLFYPPVNTILDVRFLRTLPHRFMVSGIAEAIKISVVADETLFGLLEFDSHRLSDPAFYQTEKGLEAVGRAADAMMSSLSGNLWERGLDRAVDFGHSVSSLIEMSGLSVTHGEAVAIDMALTLEVGRERGITPPDVVDRVICLIKAVGLPVYSASVTADQLFESLGETAAHRGGSQRFPLIQQVGHAPVFVSDVERNEVGEAWSRLSGHGE</sequence>
<keyword evidence="7" id="KW-1185">Reference proteome</keyword>
<evidence type="ECO:0000313" key="7">
    <source>
        <dbReference type="Proteomes" id="UP001243364"/>
    </source>
</evidence>
<dbReference type="SUPFAM" id="SSF53067">
    <property type="entry name" value="Actin-like ATPase domain"/>
    <property type="match status" value="1"/>
</dbReference>
<comment type="similarity">
    <text evidence="2">Belongs to the ROK (NagC/XylR) family.</text>
</comment>
<dbReference type="EMBL" id="JAUSYA010000001">
    <property type="protein sequence ID" value="MDQ0686550.1"/>
    <property type="molecule type" value="Genomic_DNA"/>
</dbReference>
<dbReference type="GO" id="GO:0016301">
    <property type="term" value="F:kinase activity"/>
    <property type="evidence" value="ECO:0007669"/>
    <property type="project" value="UniProtKB-KW"/>
</dbReference>
<dbReference type="InterPro" id="IPR056179">
    <property type="entry name" value="DHQS_C"/>
</dbReference>